<feature type="disulfide bond" evidence="9">
    <location>
        <begin position="276"/>
        <end position="292"/>
    </location>
</feature>
<evidence type="ECO:0000313" key="17">
    <source>
        <dbReference type="RefSeq" id="XP_033782564.1"/>
    </source>
</evidence>
<dbReference type="PROSITE" id="PS00022">
    <property type="entry name" value="EGF_1"/>
    <property type="match status" value="1"/>
</dbReference>
<dbReference type="OrthoDB" id="5796153at2759"/>
<evidence type="ECO:0000256" key="9">
    <source>
        <dbReference type="PIRSR" id="PIRSR038193-3"/>
    </source>
</evidence>
<evidence type="ECO:0000256" key="8">
    <source>
        <dbReference type="PIRSR" id="PIRSR038193-2"/>
    </source>
</evidence>
<feature type="disulfide bond" evidence="9">
    <location>
        <begin position="494"/>
        <end position="503"/>
    </location>
</feature>
<dbReference type="GO" id="GO:0005975">
    <property type="term" value="P:carbohydrate metabolic process"/>
    <property type="evidence" value="ECO:0007669"/>
    <property type="project" value="UniProtKB-UniRule"/>
</dbReference>
<feature type="compositionally biased region" description="Basic and acidic residues" evidence="11">
    <location>
        <begin position="7"/>
        <end position="25"/>
    </location>
</feature>
<dbReference type="PIRSF" id="PIRSF038193">
    <property type="entry name" value="Hyaluronidase"/>
    <property type="match status" value="1"/>
</dbReference>
<evidence type="ECO:0000256" key="2">
    <source>
        <dbReference type="ARBA" id="ARBA00008871"/>
    </source>
</evidence>
<evidence type="ECO:0000256" key="10">
    <source>
        <dbReference type="RuleBase" id="RU610713"/>
    </source>
</evidence>
<dbReference type="RefSeq" id="XP_033782564.1">
    <property type="nucleotide sequence ID" value="XM_033926673.1"/>
</dbReference>
<dbReference type="PANTHER" id="PTHR11769:SF37">
    <property type="entry name" value="HYALURONIDASE"/>
    <property type="match status" value="1"/>
</dbReference>
<dbReference type="Gene3D" id="3.20.20.70">
    <property type="entry name" value="Aldolase class I"/>
    <property type="match status" value="1"/>
</dbReference>
<sequence>MNTTMKPELKKPSCAIEHTDVDRTTAKRGAGFRRNDPNTRSPTSGTRNKNEEKPVRLRALSFRTYHQRPCHLFLLFVLLLGNGLTRCYGLKPSIPSFLPNKPFVVFWNAPTIRCESVYGVPLNLNAFSIVHNTQEKFIGENITIFYYDQLGLYPYYMNSTVINGGCPQNASLKSHLDQMVVDIKTAMPQPFLGLAVIDWEEWRPQWVRNWDKKSIYRVMSQQLVRNKNPFWTADQIDKQAQWEFETATQIFMTRTMKQAQFQQPAGHWGYYLYPECYNYDYQNNFDNFTGHCPHIEVQRNNQLQWLWEASKALYPSIYMQEVLKNSNQGKKFVKAKVIEAMRIAELPSSVCSLPVYVYSRPFYSYSLTPLTQVDLISTIGQTAALGAQGVVLWGDVDYSRNQSNCLIVQKYLKTTLGPYIINVTTAAKLCSQFICNNHGRCLRKNPDLDTYLHLNSDSFKIQVAQMDSRSYVSVRGSMNQYQKEKMKEEFTCHCYEGWTGDNCQSKAGTECKSFSKGLRLAWQWDWCMVTAISCGLLFLGQL</sequence>
<evidence type="ECO:0000256" key="11">
    <source>
        <dbReference type="SAM" id="MobiDB-lite"/>
    </source>
</evidence>
<dbReference type="PANTHER" id="PTHR11769">
    <property type="entry name" value="HYALURONIDASE"/>
    <property type="match status" value="1"/>
</dbReference>
<dbReference type="GO" id="GO:0030214">
    <property type="term" value="P:hyaluronan catabolic process"/>
    <property type="evidence" value="ECO:0007669"/>
    <property type="project" value="TreeGrafter"/>
</dbReference>
<accession>A0A6P8P0Z4</accession>
<evidence type="ECO:0000259" key="13">
    <source>
        <dbReference type="PROSITE" id="PS01186"/>
    </source>
</evidence>
<evidence type="ECO:0000313" key="14">
    <source>
        <dbReference type="Proteomes" id="UP000515159"/>
    </source>
</evidence>
<dbReference type="GO" id="GO:0004415">
    <property type="term" value="F:hyalurononglucosaminidase activity"/>
    <property type="evidence" value="ECO:0007669"/>
    <property type="project" value="UniProtKB-UniRule"/>
</dbReference>
<dbReference type="InterPro" id="IPR013785">
    <property type="entry name" value="Aldolase_TIM"/>
</dbReference>
<dbReference type="FunFam" id="3.20.20.70:FF:000065">
    <property type="entry name" value="Hyaluronidase"/>
    <property type="match status" value="1"/>
</dbReference>
<comment type="similarity">
    <text evidence="2 6 10">Belongs to the glycosyl hydrolase 56 family.</text>
</comment>
<dbReference type="KEGG" id="gsh:117351419"/>
<dbReference type="GO" id="GO:0031410">
    <property type="term" value="C:cytoplasmic vesicle"/>
    <property type="evidence" value="ECO:0007669"/>
    <property type="project" value="TreeGrafter"/>
</dbReference>
<proteinExistence type="inferred from homology"/>
<dbReference type="Pfam" id="PF01630">
    <property type="entry name" value="Glyco_hydro_56"/>
    <property type="match status" value="1"/>
</dbReference>
<evidence type="ECO:0000256" key="4">
    <source>
        <dbReference type="ARBA" id="ARBA00023157"/>
    </source>
</evidence>
<dbReference type="RefSeq" id="XP_033782563.1">
    <property type="nucleotide sequence ID" value="XM_033926672.1"/>
</dbReference>
<keyword evidence="5 10" id="KW-0326">Glycosidase</keyword>
<comment type="catalytic activity">
    <reaction evidence="1 10">
        <text>Random hydrolysis of (1-&gt;4)-linkages between N-acetyl-beta-D-glucosamine and D-glucuronate residues in hyaluronate.</text>
        <dbReference type="EC" id="3.2.1.35"/>
    </reaction>
</comment>
<feature type="region of interest" description="Disordered" evidence="11">
    <location>
        <begin position="1"/>
        <end position="52"/>
    </location>
</feature>
<feature type="disulfide bond" evidence="9">
    <location>
        <begin position="114"/>
        <end position="405"/>
    </location>
</feature>
<keyword evidence="4 9" id="KW-1015">Disulfide bond</keyword>
<dbReference type="InterPro" id="IPR017853">
    <property type="entry name" value="GH"/>
</dbReference>
<keyword evidence="14" id="KW-1185">Reference proteome</keyword>
<dbReference type="PRINTS" id="PR00846">
    <property type="entry name" value="GLHYDRLASE56"/>
</dbReference>
<evidence type="ECO:0000259" key="12">
    <source>
        <dbReference type="PROSITE" id="PS00022"/>
    </source>
</evidence>
<feature type="domain" description="EGF-like" evidence="12 13">
    <location>
        <begin position="492"/>
        <end position="503"/>
    </location>
</feature>
<dbReference type="EC" id="3.2.1.35" evidence="10"/>
<dbReference type="InterPro" id="IPR000742">
    <property type="entry name" value="EGF"/>
</dbReference>
<name>A0A6P8P0Z4_GEOSA</name>
<feature type="active site" description="Proton donor" evidence="7">
    <location>
        <position position="200"/>
    </location>
</feature>
<gene>
    <name evidence="15 16 17" type="primary">LOC117351419</name>
</gene>
<dbReference type="SUPFAM" id="SSF51445">
    <property type="entry name" value="(Trans)glycosidases"/>
    <property type="match status" value="1"/>
</dbReference>
<dbReference type="PROSITE" id="PS01186">
    <property type="entry name" value="EGF_2"/>
    <property type="match status" value="1"/>
</dbReference>
<feature type="glycosylation site" description="N-linked (GlcNAc...) asparagine" evidence="8">
    <location>
        <position position="422"/>
    </location>
</feature>
<keyword evidence="3 10" id="KW-0378">Hydrolase</keyword>
<evidence type="ECO:0000256" key="5">
    <source>
        <dbReference type="ARBA" id="ARBA00023295"/>
    </source>
</evidence>
<evidence type="ECO:0000256" key="7">
    <source>
        <dbReference type="PIRSR" id="PIRSR038193-1"/>
    </source>
</evidence>
<dbReference type="GeneID" id="117351419"/>
<reference evidence="15 16" key="1">
    <citation type="submission" date="2025-04" db="UniProtKB">
        <authorList>
            <consortium name="RefSeq"/>
        </authorList>
    </citation>
    <scope>IDENTIFICATION</scope>
</reference>
<organism evidence="14 15">
    <name type="scientific">Geotrypetes seraphini</name>
    <name type="common">Gaboon caecilian</name>
    <name type="synonym">Caecilia seraphini</name>
    <dbReference type="NCBI Taxonomy" id="260995"/>
    <lineage>
        <taxon>Eukaryota</taxon>
        <taxon>Metazoa</taxon>
        <taxon>Chordata</taxon>
        <taxon>Craniata</taxon>
        <taxon>Vertebrata</taxon>
        <taxon>Euteleostomi</taxon>
        <taxon>Amphibia</taxon>
        <taxon>Gymnophiona</taxon>
        <taxon>Geotrypetes</taxon>
    </lineage>
</organism>
<evidence type="ECO:0000256" key="3">
    <source>
        <dbReference type="ARBA" id="ARBA00022801"/>
    </source>
</evidence>
<feature type="disulfide bond" evidence="9">
    <location>
        <begin position="435"/>
        <end position="492"/>
    </location>
</feature>
<evidence type="ECO:0000256" key="1">
    <source>
        <dbReference type="ARBA" id="ARBA00000251"/>
    </source>
</evidence>
<evidence type="ECO:0000313" key="16">
    <source>
        <dbReference type="RefSeq" id="XP_033782563.1"/>
    </source>
</evidence>
<evidence type="ECO:0000313" key="15">
    <source>
        <dbReference type="RefSeq" id="XP_033782562.1"/>
    </source>
</evidence>
<protein>
    <recommendedName>
        <fullName evidence="10">Hyaluronidase</fullName>
        <ecNumber evidence="10">3.2.1.35</ecNumber>
    </recommendedName>
</protein>
<dbReference type="InterPro" id="IPR018155">
    <property type="entry name" value="Hyaluronidase"/>
</dbReference>
<dbReference type="RefSeq" id="XP_033782562.1">
    <property type="nucleotide sequence ID" value="XM_033926671.1"/>
</dbReference>
<dbReference type="Proteomes" id="UP000515159">
    <property type="component" value="Chromosome 17"/>
</dbReference>
<dbReference type="AlphaFoldDB" id="A0A6P8P0Z4"/>
<feature type="compositionally biased region" description="Polar residues" evidence="11">
    <location>
        <begin position="38"/>
        <end position="47"/>
    </location>
</feature>
<evidence type="ECO:0000256" key="6">
    <source>
        <dbReference type="PIRNR" id="PIRNR038193"/>
    </source>
</evidence>
<feature type="disulfide bond" evidence="9">
    <location>
        <begin position="430"/>
        <end position="441"/>
    </location>
</feature>